<reference evidence="1" key="1">
    <citation type="submission" date="2018-02" db="EMBL/GenBank/DDBJ databases">
        <title>Rhizophora mucronata_Transcriptome.</title>
        <authorList>
            <person name="Meera S.P."/>
            <person name="Sreeshan A."/>
            <person name="Augustine A."/>
        </authorList>
    </citation>
    <scope>NUCLEOTIDE SEQUENCE</scope>
    <source>
        <tissue evidence="1">Leaf</tissue>
    </source>
</reference>
<evidence type="ECO:0000313" key="1">
    <source>
        <dbReference type="EMBL" id="MBX38299.1"/>
    </source>
</evidence>
<protein>
    <submittedName>
        <fullName evidence="1">Uncharacterized protein</fullName>
    </submittedName>
</protein>
<name>A0A2P2N722_RHIMU</name>
<organism evidence="1">
    <name type="scientific">Rhizophora mucronata</name>
    <name type="common">Asiatic mangrove</name>
    <dbReference type="NCBI Taxonomy" id="61149"/>
    <lineage>
        <taxon>Eukaryota</taxon>
        <taxon>Viridiplantae</taxon>
        <taxon>Streptophyta</taxon>
        <taxon>Embryophyta</taxon>
        <taxon>Tracheophyta</taxon>
        <taxon>Spermatophyta</taxon>
        <taxon>Magnoliopsida</taxon>
        <taxon>eudicotyledons</taxon>
        <taxon>Gunneridae</taxon>
        <taxon>Pentapetalae</taxon>
        <taxon>rosids</taxon>
        <taxon>fabids</taxon>
        <taxon>Malpighiales</taxon>
        <taxon>Rhizophoraceae</taxon>
        <taxon>Rhizophora</taxon>
    </lineage>
</organism>
<dbReference type="EMBL" id="GGEC01057815">
    <property type="protein sequence ID" value="MBX38299.1"/>
    <property type="molecule type" value="Transcribed_RNA"/>
</dbReference>
<accession>A0A2P2N722</accession>
<proteinExistence type="predicted"/>
<sequence length="22" mass="2485">MHILLSFSNTDCAHVMCIYQAS</sequence>
<dbReference type="AlphaFoldDB" id="A0A2P2N722"/>